<evidence type="ECO:0000259" key="3">
    <source>
        <dbReference type="PROSITE" id="PS50977"/>
    </source>
</evidence>
<keyword evidence="1 2" id="KW-0238">DNA-binding</keyword>
<reference evidence="4 5" key="1">
    <citation type="submission" date="2019-03" db="EMBL/GenBank/DDBJ databases">
        <title>Genomic Encyclopedia of Type Strains, Phase IV (KMG-IV): sequencing the most valuable type-strain genomes for metagenomic binning, comparative biology and taxonomic classification.</title>
        <authorList>
            <person name="Goeker M."/>
        </authorList>
    </citation>
    <scope>NUCLEOTIDE SEQUENCE [LARGE SCALE GENOMIC DNA]</scope>
    <source>
        <strain evidence="4 5">DSM 101</strain>
    </source>
</reference>
<dbReference type="PANTHER" id="PTHR30055:SF200">
    <property type="entry name" value="HTH-TYPE TRANSCRIPTIONAL REPRESSOR BDCR"/>
    <property type="match status" value="1"/>
</dbReference>
<feature type="domain" description="HTH tetR-type" evidence="3">
    <location>
        <begin position="13"/>
        <end position="72"/>
    </location>
</feature>
<dbReference type="Pfam" id="PF00440">
    <property type="entry name" value="TetR_N"/>
    <property type="match status" value="1"/>
</dbReference>
<dbReference type="PRINTS" id="PR00455">
    <property type="entry name" value="HTHTETR"/>
</dbReference>
<gene>
    <name evidence="4" type="ORF">EV667_3854</name>
</gene>
<proteinExistence type="predicted"/>
<name>A0A4R1HL92_ANCAQ</name>
<dbReference type="InterPro" id="IPR050109">
    <property type="entry name" value="HTH-type_TetR-like_transc_reg"/>
</dbReference>
<dbReference type="OrthoDB" id="7185252at2"/>
<protein>
    <submittedName>
        <fullName evidence="4">TetR family transcriptional regulator</fullName>
    </submittedName>
</protein>
<dbReference type="Proteomes" id="UP000295030">
    <property type="component" value="Unassembled WGS sequence"/>
</dbReference>
<dbReference type="Gene3D" id="1.10.357.10">
    <property type="entry name" value="Tetracycline Repressor, domain 2"/>
    <property type="match status" value="1"/>
</dbReference>
<dbReference type="InterPro" id="IPR009057">
    <property type="entry name" value="Homeodomain-like_sf"/>
</dbReference>
<comment type="caution">
    <text evidence="4">The sequence shown here is derived from an EMBL/GenBank/DDBJ whole genome shotgun (WGS) entry which is preliminary data.</text>
</comment>
<dbReference type="SUPFAM" id="SSF46689">
    <property type="entry name" value="Homeodomain-like"/>
    <property type="match status" value="1"/>
</dbReference>
<evidence type="ECO:0000256" key="1">
    <source>
        <dbReference type="ARBA" id="ARBA00023125"/>
    </source>
</evidence>
<dbReference type="GO" id="GO:0003700">
    <property type="term" value="F:DNA-binding transcription factor activity"/>
    <property type="evidence" value="ECO:0007669"/>
    <property type="project" value="TreeGrafter"/>
</dbReference>
<sequence>MDQSKPRPDRPKSTTRERILDAAERLLGQGGAGFSMRELAEEAGVSFATPFNQFGSKAGIMLALSERRIDAMRDRLARATLPATAVERVLVATDIATAVMLGSSAVNRAVMAAVGAPNDPPGSVALRSGAWWAEALGAGADLPAGVRSLAIAVLPRQLAIAFRGVLSFWTAGELSDEALGPEARAAAAGVLLGFSGPADRARLLSLLEADQGPTAPPPG</sequence>
<dbReference type="EMBL" id="SMFY01000004">
    <property type="protein sequence ID" value="TCK23177.1"/>
    <property type="molecule type" value="Genomic_DNA"/>
</dbReference>
<keyword evidence="5" id="KW-1185">Reference proteome</keyword>
<evidence type="ECO:0000313" key="4">
    <source>
        <dbReference type="EMBL" id="TCK23177.1"/>
    </source>
</evidence>
<dbReference type="PROSITE" id="PS50977">
    <property type="entry name" value="HTH_TETR_2"/>
    <property type="match status" value="1"/>
</dbReference>
<dbReference type="AlphaFoldDB" id="A0A4R1HL92"/>
<dbReference type="GO" id="GO:0000976">
    <property type="term" value="F:transcription cis-regulatory region binding"/>
    <property type="evidence" value="ECO:0007669"/>
    <property type="project" value="TreeGrafter"/>
</dbReference>
<organism evidence="4 5">
    <name type="scientific">Ancylobacter aquaticus</name>
    <dbReference type="NCBI Taxonomy" id="100"/>
    <lineage>
        <taxon>Bacteria</taxon>
        <taxon>Pseudomonadati</taxon>
        <taxon>Pseudomonadota</taxon>
        <taxon>Alphaproteobacteria</taxon>
        <taxon>Hyphomicrobiales</taxon>
        <taxon>Xanthobacteraceae</taxon>
        <taxon>Ancylobacter</taxon>
    </lineage>
</organism>
<evidence type="ECO:0000313" key="5">
    <source>
        <dbReference type="Proteomes" id="UP000295030"/>
    </source>
</evidence>
<dbReference type="PANTHER" id="PTHR30055">
    <property type="entry name" value="HTH-TYPE TRANSCRIPTIONAL REGULATOR RUTR"/>
    <property type="match status" value="1"/>
</dbReference>
<dbReference type="RefSeq" id="WP_131836954.1">
    <property type="nucleotide sequence ID" value="NZ_SMFY01000004.1"/>
</dbReference>
<accession>A0A4R1HL92</accession>
<dbReference type="InterPro" id="IPR001647">
    <property type="entry name" value="HTH_TetR"/>
</dbReference>
<evidence type="ECO:0000256" key="2">
    <source>
        <dbReference type="PROSITE-ProRule" id="PRU00335"/>
    </source>
</evidence>
<feature type="DNA-binding region" description="H-T-H motif" evidence="2">
    <location>
        <begin position="35"/>
        <end position="54"/>
    </location>
</feature>